<evidence type="ECO:0000313" key="2">
    <source>
        <dbReference type="Proteomes" id="UP001163603"/>
    </source>
</evidence>
<sequence length="115" mass="13510">MFNCCKMRPIFSLPDHICPKSLQVYNQLNLWVAFMFFLGIYYDFDGRSLIDNWLVYSNTTLSSQISPPSTAGKFQIWQQLRHYSQFPDFGNYLAFILARAEVFNWLVEFIGLVGF</sequence>
<dbReference type="Proteomes" id="UP001163603">
    <property type="component" value="Chromosome 5"/>
</dbReference>
<dbReference type="EMBL" id="CM047740">
    <property type="protein sequence ID" value="KAJ0039837.1"/>
    <property type="molecule type" value="Genomic_DNA"/>
</dbReference>
<reference evidence="2" key="1">
    <citation type="journal article" date="2023" name="G3 (Bethesda)">
        <title>Genome assembly and association tests identify interacting loci associated with vigor, precocity, and sex in interspecific pistachio rootstocks.</title>
        <authorList>
            <person name="Palmer W."/>
            <person name="Jacygrad E."/>
            <person name="Sagayaradj S."/>
            <person name="Cavanaugh K."/>
            <person name="Han R."/>
            <person name="Bertier L."/>
            <person name="Beede B."/>
            <person name="Kafkas S."/>
            <person name="Golino D."/>
            <person name="Preece J."/>
            <person name="Michelmore R."/>
        </authorList>
    </citation>
    <scope>NUCLEOTIDE SEQUENCE [LARGE SCALE GENOMIC DNA]</scope>
</reference>
<proteinExistence type="predicted"/>
<gene>
    <name evidence="1" type="ORF">Pint_28674</name>
</gene>
<organism evidence="1 2">
    <name type="scientific">Pistacia integerrima</name>
    <dbReference type="NCBI Taxonomy" id="434235"/>
    <lineage>
        <taxon>Eukaryota</taxon>
        <taxon>Viridiplantae</taxon>
        <taxon>Streptophyta</taxon>
        <taxon>Embryophyta</taxon>
        <taxon>Tracheophyta</taxon>
        <taxon>Spermatophyta</taxon>
        <taxon>Magnoliopsida</taxon>
        <taxon>eudicotyledons</taxon>
        <taxon>Gunneridae</taxon>
        <taxon>Pentapetalae</taxon>
        <taxon>rosids</taxon>
        <taxon>malvids</taxon>
        <taxon>Sapindales</taxon>
        <taxon>Anacardiaceae</taxon>
        <taxon>Pistacia</taxon>
    </lineage>
</organism>
<comment type="caution">
    <text evidence="1">The sequence shown here is derived from an EMBL/GenBank/DDBJ whole genome shotgun (WGS) entry which is preliminary data.</text>
</comment>
<name>A0ACC0YN64_9ROSI</name>
<protein>
    <submittedName>
        <fullName evidence="1">Uncharacterized protein</fullName>
    </submittedName>
</protein>
<keyword evidence="2" id="KW-1185">Reference proteome</keyword>
<accession>A0ACC0YN64</accession>
<evidence type="ECO:0000313" key="1">
    <source>
        <dbReference type="EMBL" id="KAJ0039837.1"/>
    </source>
</evidence>